<evidence type="ECO:0000256" key="3">
    <source>
        <dbReference type="ARBA" id="ARBA00006564"/>
    </source>
</evidence>
<evidence type="ECO:0000256" key="4">
    <source>
        <dbReference type="ARBA" id="ARBA00022454"/>
    </source>
</evidence>
<dbReference type="GO" id="GO:0030527">
    <property type="term" value="F:structural constituent of chromatin"/>
    <property type="evidence" value="ECO:0007669"/>
    <property type="project" value="InterPro"/>
</dbReference>
<evidence type="ECO:0000256" key="2">
    <source>
        <dbReference type="ARBA" id="ARBA00004286"/>
    </source>
</evidence>
<dbReference type="PRINTS" id="PR00623">
    <property type="entry name" value="HISTONEH4"/>
</dbReference>
<dbReference type="Pfam" id="PF00125">
    <property type="entry name" value="Histone"/>
    <property type="match status" value="1"/>
</dbReference>
<proteinExistence type="inferred from homology"/>
<dbReference type="SMART" id="SM00417">
    <property type="entry name" value="H4"/>
    <property type="match status" value="1"/>
</dbReference>
<dbReference type="PANTHER" id="PTHR10484">
    <property type="entry name" value="HISTONE H4"/>
    <property type="match status" value="1"/>
</dbReference>
<comment type="subcellular location">
    <subcellularLocation>
        <location evidence="2">Chromosome</location>
    </subcellularLocation>
    <subcellularLocation>
        <location evidence="1">Nucleus</location>
    </subcellularLocation>
</comment>
<comment type="function">
    <text evidence="8">Core component of nucleosome. Nucleosomes wrap and compact DNA into chromatin, limiting DNA accessibility to the cellular machineries which require DNA as a template. Histones thereby play a central role in transcription regulation, DNA repair, DNA replication and chromosomal stability. DNA accessibility is regulated via a complex set of post-translational modifications of histones, also called histone code, and nucleosome remodeling.</text>
</comment>
<dbReference type="OrthoDB" id="3919494at2759"/>
<protein>
    <recommendedName>
        <fullName evidence="8">Histone H4</fullName>
    </recommendedName>
</protein>
<dbReference type="InParanoid" id="A0A4S2MW95"/>
<dbReference type="GO" id="GO:0005634">
    <property type="term" value="C:nucleus"/>
    <property type="evidence" value="ECO:0007669"/>
    <property type="project" value="UniProtKB-SubCell"/>
</dbReference>
<evidence type="ECO:0000313" key="10">
    <source>
        <dbReference type="EMBL" id="TGZ80908.1"/>
    </source>
</evidence>
<keyword evidence="4 8" id="KW-0158">Chromosome</keyword>
<dbReference type="GO" id="GO:0046982">
    <property type="term" value="F:protein heterodimerization activity"/>
    <property type="evidence" value="ECO:0007669"/>
    <property type="project" value="InterPro"/>
</dbReference>
<keyword evidence="6 8" id="KW-0539">Nucleus</keyword>
<keyword evidence="5 8" id="KW-0238">DNA-binding</keyword>
<reference evidence="10 11" key="1">
    <citation type="submission" date="2019-04" db="EMBL/GenBank/DDBJ databases">
        <title>Comparative genomics and transcriptomics to analyze fruiting body development in filamentous ascomycetes.</title>
        <authorList>
            <consortium name="DOE Joint Genome Institute"/>
            <person name="Lutkenhaus R."/>
            <person name="Traeger S."/>
            <person name="Breuer J."/>
            <person name="Kuo A."/>
            <person name="Lipzen A."/>
            <person name="Pangilinan J."/>
            <person name="Dilworth D."/>
            <person name="Sandor L."/>
            <person name="Poggeler S."/>
            <person name="Barry K."/>
            <person name="Grigoriev I.V."/>
            <person name="Nowrousian M."/>
        </authorList>
    </citation>
    <scope>NUCLEOTIDE SEQUENCE [LARGE SCALE GENOMIC DNA]</scope>
    <source>
        <strain evidence="10 11">CBS 389.68</strain>
    </source>
</reference>
<evidence type="ECO:0000256" key="5">
    <source>
        <dbReference type="ARBA" id="ARBA00023125"/>
    </source>
</evidence>
<accession>A0A4S2MW95</accession>
<feature type="non-terminal residue" evidence="10">
    <location>
        <position position="1"/>
    </location>
</feature>
<name>A0A4S2MW95_9PEZI</name>
<dbReference type="InterPro" id="IPR009072">
    <property type="entry name" value="Histone-fold"/>
</dbReference>
<keyword evidence="7 8" id="KW-0544">Nucleosome core</keyword>
<dbReference type="Proteomes" id="UP000298138">
    <property type="component" value="Unassembled WGS sequence"/>
</dbReference>
<dbReference type="AlphaFoldDB" id="A0A4S2MW95"/>
<comment type="subunit">
    <text evidence="8">The nucleosome is a histone octamer containing two molecules each of H2A, H2B, H3 and H4 assembled in one H3-H4 heterotetramer and two H2A-H2B heterodimers. The octamer wraps approximately 147 bp of DNA.</text>
</comment>
<evidence type="ECO:0000256" key="1">
    <source>
        <dbReference type="ARBA" id="ARBA00004123"/>
    </source>
</evidence>
<organism evidence="10 11">
    <name type="scientific">Ascodesmis nigricans</name>
    <dbReference type="NCBI Taxonomy" id="341454"/>
    <lineage>
        <taxon>Eukaryota</taxon>
        <taxon>Fungi</taxon>
        <taxon>Dikarya</taxon>
        <taxon>Ascomycota</taxon>
        <taxon>Pezizomycotina</taxon>
        <taxon>Pezizomycetes</taxon>
        <taxon>Pezizales</taxon>
        <taxon>Ascodesmidaceae</taxon>
        <taxon>Ascodesmis</taxon>
    </lineage>
</organism>
<dbReference type="EMBL" id="ML220122">
    <property type="protein sequence ID" value="TGZ80908.1"/>
    <property type="molecule type" value="Genomic_DNA"/>
</dbReference>
<evidence type="ECO:0000259" key="9">
    <source>
        <dbReference type="Pfam" id="PF00125"/>
    </source>
</evidence>
<dbReference type="SUPFAM" id="SSF47113">
    <property type="entry name" value="Histone-fold"/>
    <property type="match status" value="1"/>
</dbReference>
<dbReference type="CDD" id="cd22912">
    <property type="entry name" value="HFD_H4"/>
    <property type="match status" value="1"/>
</dbReference>
<sequence>RRLARRGGVKRLSANVYEEMRGAMKDYLTGILRDCCIFVEHGKRKTVTVTDVVFALRRIGRPIYGMIFVPQR</sequence>
<evidence type="ECO:0000256" key="8">
    <source>
        <dbReference type="RuleBase" id="RU000528"/>
    </source>
</evidence>
<evidence type="ECO:0000313" key="11">
    <source>
        <dbReference type="Proteomes" id="UP000298138"/>
    </source>
</evidence>
<feature type="domain" description="Core Histone H2A/H2B/H3" evidence="9">
    <location>
        <begin position="7"/>
        <end position="57"/>
    </location>
</feature>
<dbReference type="GO" id="GO:0003677">
    <property type="term" value="F:DNA binding"/>
    <property type="evidence" value="ECO:0007669"/>
    <property type="project" value="UniProtKB-KW"/>
</dbReference>
<keyword evidence="11" id="KW-1185">Reference proteome</keyword>
<evidence type="ECO:0000256" key="7">
    <source>
        <dbReference type="ARBA" id="ARBA00023269"/>
    </source>
</evidence>
<dbReference type="GO" id="GO:0000786">
    <property type="term" value="C:nucleosome"/>
    <property type="evidence" value="ECO:0007669"/>
    <property type="project" value="UniProtKB-KW"/>
</dbReference>
<dbReference type="InterPro" id="IPR007125">
    <property type="entry name" value="H2A/H2B/H3"/>
</dbReference>
<gene>
    <name evidence="10" type="ORF">EX30DRAFT_307125</name>
</gene>
<dbReference type="Gene3D" id="1.10.20.10">
    <property type="entry name" value="Histone, subunit A"/>
    <property type="match status" value="1"/>
</dbReference>
<dbReference type="InterPro" id="IPR001951">
    <property type="entry name" value="Histone_H4"/>
</dbReference>
<evidence type="ECO:0000256" key="6">
    <source>
        <dbReference type="ARBA" id="ARBA00023242"/>
    </source>
</evidence>
<comment type="similarity">
    <text evidence="3 8">Belongs to the histone H4 family.</text>
</comment>
<dbReference type="STRING" id="341454.A0A4S2MW95"/>